<dbReference type="AlphaFoldDB" id="A0A1I7TL64"/>
<sequence>MLNPDLVLTGIPTTQSTFTEEELRNCFAFGIVSNVLEIKRETDGRLATVGLGTSEIKLYVWLEGDLKKVGRYIDHSKSVQ</sequence>
<dbReference type="Proteomes" id="UP000095282">
    <property type="component" value="Unplaced"/>
</dbReference>
<evidence type="ECO:0000313" key="2">
    <source>
        <dbReference type="WBParaSite" id="Csp11.Scaffold628.g7007.t1"/>
    </source>
</evidence>
<organism evidence="1 2">
    <name type="scientific">Caenorhabditis tropicalis</name>
    <dbReference type="NCBI Taxonomy" id="1561998"/>
    <lineage>
        <taxon>Eukaryota</taxon>
        <taxon>Metazoa</taxon>
        <taxon>Ecdysozoa</taxon>
        <taxon>Nematoda</taxon>
        <taxon>Chromadorea</taxon>
        <taxon>Rhabditida</taxon>
        <taxon>Rhabditina</taxon>
        <taxon>Rhabditomorpha</taxon>
        <taxon>Rhabditoidea</taxon>
        <taxon>Rhabditidae</taxon>
        <taxon>Peloderinae</taxon>
        <taxon>Caenorhabditis</taxon>
    </lineage>
</organism>
<keyword evidence="1" id="KW-1185">Reference proteome</keyword>
<dbReference type="WBParaSite" id="Csp11.Scaffold628.g7007.t1">
    <property type="protein sequence ID" value="Csp11.Scaffold628.g7007.t1"/>
    <property type="gene ID" value="Csp11.Scaffold628.g7007"/>
</dbReference>
<reference evidence="2" key="1">
    <citation type="submission" date="2016-11" db="UniProtKB">
        <authorList>
            <consortium name="WormBaseParasite"/>
        </authorList>
    </citation>
    <scope>IDENTIFICATION</scope>
</reference>
<protein>
    <submittedName>
        <fullName evidence="2">Transposase</fullName>
    </submittedName>
</protein>
<proteinExistence type="predicted"/>
<evidence type="ECO:0000313" key="1">
    <source>
        <dbReference type="Proteomes" id="UP000095282"/>
    </source>
</evidence>
<accession>A0A1I7TL64</accession>
<name>A0A1I7TL64_9PELO</name>